<dbReference type="GO" id="GO:0009380">
    <property type="term" value="C:excinuclease repair complex"/>
    <property type="evidence" value="ECO:0007669"/>
    <property type="project" value="InterPro"/>
</dbReference>
<keyword evidence="8 12" id="KW-0267">Excision nuclease</keyword>
<dbReference type="Proteomes" id="UP001170651">
    <property type="component" value="Unassembled WGS sequence"/>
</dbReference>
<evidence type="ECO:0000256" key="7">
    <source>
        <dbReference type="ARBA" id="ARBA00022840"/>
    </source>
</evidence>
<evidence type="ECO:0000256" key="8">
    <source>
        <dbReference type="ARBA" id="ARBA00022881"/>
    </source>
</evidence>
<dbReference type="InterPro" id="IPR001943">
    <property type="entry name" value="UVR_dom"/>
</dbReference>
<dbReference type="CDD" id="cd17916">
    <property type="entry name" value="DEXHc_UvrB"/>
    <property type="match status" value="1"/>
</dbReference>
<protein>
    <recommendedName>
        <fullName evidence="11 12">UvrABC system protein B</fullName>
    </recommendedName>
</protein>
<evidence type="ECO:0000256" key="1">
    <source>
        <dbReference type="ARBA" id="ARBA00004496"/>
    </source>
</evidence>
<dbReference type="SMART" id="SM00490">
    <property type="entry name" value="HELICc"/>
    <property type="match status" value="1"/>
</dbReference>
<keyword evidence="9 12" id="KW-0234">DNA repair</keyword>
<evidence type="ECO:0000256" key="9">
    <source>
        <dbReference type="ARBA" id="ARBA00023204"/>
    </source>
</evidence>
<dbReference type="InterPro" id="IPR004807">
    <property type="entry name" value="UvrB"/>
</dbReference>
<accession>A0A9K3STL9</accession>
<evidence type="ECO:0000256" key="2">
    <source>
        <dbReference type="ARBA" id="ARBA00008533"/>
    </source>
</evidence>
<gene>
    <name evidence="16" type="primary">uvrB</name>
    <name evidence="16" type="ORF">OC696_01340</name>
</gene>
<dbReference type="PROSITE" id="PS50151">
    <property type="entry name" value="UVR"/>
    <property type="match status" value="1"/>
</dbReference>
<keyword evidence="4" id="KW-0547">Nucleotide-binding</keyword>
<keyword evidence="12" id="KW-0742">SOS response</keyword>
<dbReference type="GO" id="GO:0009432">
    <property type="term" value="P:SOS response"/>
    <property type="evidence" value="ECO:0007669"/>
    <property type="project" value="UniProtKB-KW"/>
</dbReference>
<evidence type="ECO:0000256" key="6">
    <source>
        <dbReference type="ARBA" id="ARBA00022769"/>
    </source>
</evidence>
<dbReference type="GO" id="GO:0003677">
    <property type="term" value="F:DNA binding"/>
    <property type="evidence" value="ECO:0007669"/>
    <property type="project" value="InterPro"/>
</dbReference>
<comment type="subcellular location">
    <subcellularLocation>
        <location evidence="1 12">Cytoplasm</location>
    </subcellularLocation>
</comment>
<dbReference type="GO" id="GO:0016887">
    <property type="term" value="F:ATP hydrolysis activity"/>
    <property type="evidence" value="ECO:0007669"/>
    <property type="project" value="InterPro"/>
</dbReference>
<dbReference type="InterPro" id="IPR006935">
    <property type="entry name" value="Helicase/UvrB_N"/>
</dbReference>
<evidence type="ECO:0000259" key="13">
    <source>
        <dbReference type="PROSITE" id="PS50151"/>
    </source>
</evidence>
<reference evidence="16 17" key="1">
    <citation type="journal article" date="2023" name="Int. J. Syst. Evol. Microbiol.">
        <title>The observation of taxonomic boundaries for the 16SrII and 16SrXXV phytoplasmas using genome-based delimitation.</title>
        <authorList>
            <person name="Rodrigues Jardim B."/>
            <person name="Tran-Nguyen L.T.T."/>
            <person name="Gambley C."/>
            <person name="Al-Sadi A.M."/>
            <person name="Al-Subhi A.M."/>
            <person name="Foissac X."/>
            <person name="Salar P."/>
            <person name="Cai H."/>
            <person name="Yang J.Y."/>
            <person name="Davis R."/>
            <person name="Jones L."/>
            <person name="Rodoni B."/>
            <person name="Constable F.E."/>
        </authorList>
    </citation>
    <scope>NUCLEOTIDE SEQUENCE [LARGE SCALE GENOMIC DNA]</scope>
    <source>
        <strain evidence="16">BAWM-OMN-P26</strain>
    </source>
</reference>
<organism evidence="16 17">
    <name type="scientific">Candidatus Phytoplasma australasiaticum subsp. australasiaticum</name>
    <dbReference type="NCBI Taxonomy" id="2832407"/>
    <lineage>
        <taxon>Bacteria</taxon>
        <taxon>Bacillati</taxon>
        <taxon>Mycoplasmatota</taxon>
        <taxon>Mollicutes</taxon>
        <taxon>Acholeplasmatales</taxon>
        <taxon>Acholeplasmataceae</taxon>
        <taxon>Candidatus Phytoplasma</taxon>
        <taxon>16SrII (Peanut WB group)</taxon>
        <taxon>Candidatus Phytoplasma australasiaticum</taxon>
    </lineage>
</organism>
<dbReference type="InterPro" id="IPR036876">
    <property type="entry name" value="UVR_dom_sf"/>
</dbReference>
<dbReference type="GO" id="GO:0006289">
    <property type="term" value="P:nucleotide-excision repair"/>
    <property type="evidence" value="ECO:0007669"/>
    <property type="project" value="InterPro"/>
</dbReference>
<evidence type="ECO:0000259" key="15">
    <source>
        <dbReference type="PROSITE" id="PS51194"/>
    </source>
</evidence>
<dbReference type="AlphaFoldDB" id="A0A9K3STL9"/>
<dbReference type="Pfam" id="PF02151">
    <property type="entry name" value="UVR"/>
    <property type="match status" value="1"/>
</dbReference>
<evidence type="ECO:0000313" key="16">
    <source>
        <dbReference type="EMBL" id="MDO8054507.1"/>
    </source>
</evidence>
<keyword evidence="17" id="KW-1185">Reference proteome</keyword>
<dbReference type="SUPFAM" id="SSF46600">
    <property type="entry name" value="C-terminal UvrC-binding domain of UvrB"/>
    <property type="match status" value="1"/>
</dbReference>
<evidence type="ECO:0000256" key="11">
    <source>
        <dbReference type="ARBA" id="ARBA00029504"/>
    </source>
</evidence>
<dbReference type="SMART" id="SM00487">
    <property type="entry name" value="DEXDc"/>
    <property type="match status" value="1"/>
</dbReference>
<dbReference type="Gene3D" id="4.10.860.10">
    <property type="entry name" value="UVR domain"/>
    <property type="match status" value="1"/>
</dbReference>
<sequence>MKFKLKSLYKPSGDQPQAIKQLLNNFYKGEKEQIILGATGTGKTFTIANIINQLNKKTLIIAHNKTLAGQIFNELKEMFPENKVEYFISYYDYYQPESYVVSRDVYIEKEKIINEEIVELRHNTINALIDNNDVIVVSSVSCIFGIGDIEDYKNSILYLHQNQNYPMDALFKKLIELQYCRNDLQLKNGNFRVHGNILDLINSNLKKEAIRLIFEDNKIQNIQILNMIDGTIVKELTKVIIFPASIYATNPKKLKESIKRIKIELTKRIKYFKSQNQILEAQKIETKTKYDLEMLTELGYCKGIENYSRHISLKKKGEPPTTLIDYFGSDFLIIIDESHITIPQIKGMFFGDYSRKQKLIQYGFRLPSALDNRPLKFKEFEQKIDKIIYLSATPGKYELNKNIPIVEQIIRPTFILEPQIEIRSTQNQMHDLFEEIKKRQIKNEKVLVTTISINFSEDLSFYLKKMGIKVTFLHSKIPALQRLQILQKLRMGIYDCLIGVNLLREGLDLPEVSLMIILDADKAGFLRNESSLIQIIGRAARNIQGQVIMYADNITDAMKIAIAETNRRRIIQQEYNQKYHVNPQIINKKININNFSQNHQKDFMKEINLDPKNVTKKELIKLKKLMKEAVKKLDFDKAIFYRDLIISINKNNSIL</sequence>
<dbReference type="PROSITE" id="PS51192">
    <property type="entry name" value="HELICASE_ATP_BIND_1"/>
    <property type="match status" value="1"/>
</dbReference>
<evidence type="ECO:0000256" key="12">
    <source>
        <dbReference type="RuleBase" id="RU003587"/>
    </source>
</evidence>
<feature type="domain" description="Helicase ATP-binding" evidence="14">
    <location>
        <begin position="24"/>
        <end position="159"/>
    </location>
</feature>
<dbReference type="InterPro" id="IPR001650">
    <property type="entry name" value="Helicase_C-like"/>
</dbReference>
<dbReference type="Gene3D" id="3.40.50.300">
    <property type="entry name" value="P-loop containing nucleotide triphosphate hydrolases"/>
    <property type="match status" value="3"/>
</dbReference>
<dbReference type="GO" id="GO:0005737">
    <property type="term" value="C:cytoplasm"/>
    <property type="evidence" value="ECO:0007669"/>
    <property type="project" value="UniProtKB-SubCell"/>
</dbReference>
<keyword evidence="16" id="KW-0378">Hydrolase</keyword>
<keyword evidence="7" id="KW-0067">ATP-binding</keyword>
<dbReference type="NCBIfam" id="TIGR00631">
    <property type="entry name" value="uvrb"/>
    <property type="match status" value="1"/>
</dbReference>
<evidence type="ECO:0000256" key="4">
    <source>
        <dbReference type="ARBA" id="ARBA00022741"/>
    </source>
</evidence>
<evidence type="ECO:0000256" key="5">
    <source>
        <dbReference type="ARBA" id="ARBA00022763"/>
    </source>
</evidence>
<dbReference type="GO" id="GO:0005524">
    <property type="term" value="F:ATP binding"/>
    <property type="evidence" value="ECO:0007669"/>
    <property type="project" value="UniProtKB-KW"/>
</dbReference>
<evidence type="ECO:0000256" key="3">
    <source>
        <dbReference type="ARBA" id="ARBA00022490"/>
    </source>
</evidence>
<comment type="similarity">
    <text evidence="2 12">Belongs to the UvrB family.</text>
</comment>
<proteinExistence type="inferred from homology"/>
<feature type="domain" description="Helicase C-terminal" evidence="15">
    <location>
        <begin position="428"/>
        <end position="590"/>
    </location>
</feature>
<dbReference type="Pfam" id="PF04851">
    <property type="entry name" value="ResIII"/>
    <property type="match status" value="1"/>
</dbReference>
<comment type="caution">
    <text evidence="16">The sequence shown here is derived from an EMBL/GenBank/DDBJ whole genome shotgun (WGS) entry which is preliminary data.</text>
</comment>
<dbReference type="PANTHER" id="PTHR24029">
    <property type="entry name" value="UVRABC SYSTEM PROTEIN B"/>
    <property type="match status" value="1"/>
</dbReference>
<dbReference type="InterPro" id="IPR014001">
    <property type="entry name" value="Helicase_ATP-bd"/>
</dbReference>
<dbReference type="NCBIfam" id="NF003673">
    <property type="entry name" value="PRK05298.1"/>
    <property type="match status" value="1"/>
</dbReference>
<dbReference type="EMBL" id="JAOSIW010000008">
    <property type="protein sequence ID" value="MDO8054507.1"/>
    <property type="molecule type" value="Genomic_DNA"/>
</dbReference>
<dbReference type="Pfam" id="PF12344">
    <property type="entry name" value="UvrB"/>
    <property type="match status" value="1"/>
</dbReference>
<feature type="domain" description="UVR" evidence="13">
    <location>
        <begin position="616"/>
        <end position="651"/>
    </location>
</feature>
<dbReference type="PROSITE" id="PS51194">
    <property type="entry name" value="HELICASE_CTER"/>
    <property type="match status" value="1"/>
</dbReference>
<keyword evidence="5 12" id="KW-0227">DNA damage</keyword>
<dbReference type="RefSeq" id="WP_213680350.1">
    <property type="nucleotide sequence ID" value="NZ_JALQCT010000005.1"/>
</dbReference>
<keyword evidence="6 12" id="KW-0228">DNA excision</keyword>
<evidence type="ECO:0000313" key="17">
    <source>
        <dbReference type="Proteomes" id="UP001170651"/>
    </source>
</evidence>
<dbReference type="Pfam" id="PF17757">
    <property type="entry name" value="UvrB_inter"/>
    <property type="match status" value="1"/>
</dbReference>
<keyword evidence="3" id="KW-0963">Cytoplasm</keyword>
<dbReference type="Pfam" id="PF00271">
    <property type="entry name" value="Helicase_C"/>
    <property type="match status" value="1"/>
</dbReference>
<dbReference type="InterPro" id="IPR027417">
    <property type="entry name" value="P-loop_NTPase"/>
</dbReference>
<name>A0A9K3STL9_9MOLU</name>
<dbReference type="PANTHER" id="PTHR24029:SF0">
    <property type="entry name" value="UVRABC SYSTEM PROTEIN B"/>
    <property type="match status" value="1"/>
</dbReference>
<dbReference type="InterPro" id="IPR041471">
    <property type="entry name" value="UvrB_inter"/>
</dbReference>
<evidence type="ECO:0000259" key="14">
    <source>
        <dbReference type="PROSITE" id="PS51192"/>
    </source>
</evidence>
<dbReference type="GO" id="GO:0004518">
    <property type="term" value="F:nuclease activity"/>
    <property type="evidence" value="ECO:0007669"/>
    <property type="project" value="UniProtKB-KW"/>
</dbReference>
<dbReference type="InterPro" id="IPR024759">
    <property type="entry name" value="UvrB_YAD/RRR_dom"/>
</dbReference>
<dbReference type="SUPFAM" id="SSF52540">
    <property type="entry name" value="P-loop containing nucleoside triphosphate hydrolases"/>
    <property type="match status" value="2"/>
</dbReference>
<comment type="subunit">
    <text evidence="10 12">Forms a heterotetramer with UvrA during the search for lesions. Interacts with UvrC in an incision complex.</text>
</comment>
<evidence type="ECO:0000256" key="10">
    <source>
        <dbReference type="ARBA" id="ARBA00026033"/>
    </source>
</evidence>